<dbReference type="RefSeq" id="WP_345340973.1">
    <property type="nucleotide sequence ID" value="NZ_BAABFB010000007.1"/>
</dbReference>
<evidence type="ECO:0008006" key="3">
    <source>
        <dbReference type="Google" id="ProtNLM"/>
    </source>
</evidence>
<name>A0ABP8NTG5_9NOCA</name>
<evidence type="ECO:0000313" key="1">
    <source>
        <dbReference type="EMBL" id="GAA4471063.1"/>
    </source>
</evidence>
<keyword evidence="2" id="KW-1185">Reference proteome</keyword>
<comment type="caution">
    <text evidence="1">The sequence shown here is derived from an EMBL/GenBank/DDBJ whole genome shotgun (WGS) entry which is preliminary data.</text>
</comment>
<dbReference type="InterPro" id="IPR011256">
    <property type="entry name" value="Reg_factor_effector_dom_sf"/>
</dbReference>
<gene>
    <name evidence="1" type="ORF">GCM10023094_01050</name>
</gene>
<dbReference type="Proteomes" id="UP001501183">
    <property type="component" value="Unassembled WGS sequence"/>
</dbReference>
<evidence type="ECO:0000313" key="2">
    <source>
        <dbReference type="Proteomes" id="UP001501183"/>
    </source>
</evidence>
<sequence length="141" mass="15223">MGFEVVKCATVDVGGLVLPNVDPQSPERSGGLLEYTRERILARGVDEVVTVFAPNTEGDSIAVVGCRCDSPERLAEGDVMVRVPAGYFAKFVPDGQVDDPIADVWKQAEDAAKEGRIDRAFAEEIEITRAPNAVELFISLT</sequence>
<accession>A0ABP8NTG5</accession>
<organism evidence="1 2">
    <name type="scientific">Rhodococcus olei</name>
    <dbReference type="NCBI Taxonomy" id="2161675"/>
    <lineage>
        <taxon>Bacteria</taxon>
        <taxon>Bacillati</taxon>
        <taxon>Actinomycetota</taxon>
        <taxon>Actinomycetes</taxon>
        <taxon>Mycobacteriales</taxon>
        <taxon>Nocardiaceae</taxon>
        <taxon>Rhodococcus</taxon>
    </lineage>
</organism>
<dbReference type="EMBL" id="BAABFB010000007">
    <property type="protein sequence ID" value="GAA4471063.1"/>
    <property type="molecule type" value="Genomic_DNA"/>
</dbReference>
<reference evidence="2" key="1">
    <citation type="journal article" date="2019" name="Int. J. Syst. Evol. Microbiol.">
        <title>The Global Catalogue of Microorganisms (GCM) 10K type strain sequencing project: providing services to taxonomists for standard genome sequencing and annotation.</title>
        <authorList>
            <consortium name="The Broad Institute Genomics Platform"/>
            <consortium name="The Broad Institute Genome Sequencing Center for Infectious Disease"/>
            <person name="Wu L."/>
            <person name="Ma J."/>
        </authorList>
    </citation>
    <scope>NUCLEOTIDE SEQUENCE [LARGE SCALE GENOMIC DNA]</scope>
    <source>
        <strain evidence="2">JCM 32206</strain>
    </source>
</reference>
<protein>
    <recommendedName>
        <fullName evidence="3">AraC family transcriptional regulator</fullName>
    </recommendedName>
</protein>
<proteinExistence type="predicted"/>
<dbReference type="Gene3D" id="3.20.80.10">
    <property type="entry name" value="Regulatory factor, effector binding domain"/>
    <property type="match status" value="1"/>
</dbReference>